<dbReference type="AlphaFoldDB" id="A0A7S7SJ76"/>
<sequence length="70" mass="7561">MSSYAKAGAYSGLALITPISGWICYKAGEYLNHAWNTSMLDTAGLILGCGLGMYETVRQATRIEGLDKKK</sequence>
<dbReference type="KEGG" id="pfer:IRI77_34455"/>
<dbReference type="RefSeq" id="WP_194449454.1">
    <property type="nucleotide sequence ID" value="NZ_CP063849.1"/>
</dbReference>
<keyword evidence="2" id="KW-1185">Reference proteome</keyword>
<gene>
    <name evidence="1" type="ORF">IRI77_34455</name>
</gene>
<proteinExistence type="predicted"/>
<organism evidence="1 2">
    <name type="scientific">Paludibaculum fermentans</name>
    <dbReference type="NCBI Taxonomy" id="1473598"/>
    <lineage>
        <taxon>Bacteria</taxon>
        <taxon>Pseudomonadati</taxon>
        <taxon>Acidobacteriota</taxon>
        <taxon>Terriglobia</taxon>
        <taxon>Bryobacterales</taxon>
        <taxon>Bryobacteraceae</taxon>
        <taxon>Paludibaculum</taxon>
    </lineage>
</organism>
<evidence type="ECO:0000313" key="2">
    <source>
        <dbReference type="Proteomes" id="UP000593892"/>
    </source>
</evidence>
<protein>
    <submittedName>
        <fullName evidence="1">Uncharacterized protein</fullName>
    </submittedName>
</protein>
<name>A0A7S7SJ76_PALFE</name>
<reference evidence="1 2" key="1">
    <citation type="submission" date="2020-10" db="EMBL/GenBank/DDBJ databases">
        <title>Complete genome sequence of Paludibaculum fermentans P105T, a facultatively anaerobic acidobacterium capable of dissimilatory Fe(III) reduction.</title>
        <authorList>
            <person name="Dedysh S.N."/>
            <person name="Beletsky A.V."/>
            <person name="Kulichevskaya I.S."/>
            <person name="Mardanov A.V."/>
            <person name="Ravin N.V."/>
        </authorList>
    </citation>
    <scope>NUCLEOTIDE SEQUENCE [LARGE SCALE GENOMIC DNA]</scope>
    <source>
        <strain evidence="1 2">P105</strain>
    </source>
</reference>
<dbReference type="Proteomes" id="UP000593892">
    <property type="component" value="Chromosome"/>
</dbReference>
<accession>A0A7S7SJ76</accession>
<dbReference type="EMBL" id="CP063849">
    <property type="protein sequence ID" value="QOY87787.1"/>
    <property type="molecule type" value="Genomic_DNA"/>
</dbReference>
<evidence type="ECO:0000313" key="1">
    <source>
        <dbReference type="EMBL" id="QOY87787.1"/>
    </source>
</evidence>